<gene>
    <name evidence="1" type="ORF">HMPREF0731_4749</name>
</gene>
<sequence length="66" mass="6253">MGAPGGRAPFRAATRPKPVRGGVGAVFCAAGSGASARRWGGGADAEGGVAAIGSAASSGDQARARR</sequence>
<protein>
    <submittedName>
        <fullName evidence="1">Uncharacterized protein</fullName>
    </submittedName>
</protein>
<keyword evidence="2" id="KW-1185">Reference proteome</keyword>
<reference evidence="1 2" key="1">
    <citation type="submission" date="2010-04" db="EMBL/GenBank/DDBJ databases">
        <authorList>
            <person name="Qin X."/>
            <person name="Bachman B."/>
            <person name="Battles P."/>
            <person name="Bell A."/>
            <person name="Bess C."/>
            <person name="Bickham C."/>
            <person name="Chaboub L."/>
            <person name="Chen D."/>
            <person name="Coyle M."/>
            <person name="Deiros D.R."/>
            <person name="Dinh H."/>
            <person name="Forbes L."/>
            <person name="Fowler G."/>
            <person name="Francisco L."/>
            <person name="Fu Q."/>
            <person name="Gubbala S."/>
            <person name="Hale W."/>
            <person name="Han Y."/>
            <person name="Hemphill L."/>
            <person name="Highlander S.K."/>
            <person name="Hirani K."/>
            <person name="Hogues M."/>
            <person name="Jackson L."/>
            <person name="Jakkamsetti A."/>
            <person name="Javaid M."/>
            <person name="Jiang H."/>
            <person name="Korchina V."/>
            <person name="Kovar C."/>
            <person name="Lara F."/>
            <person name="Lee S."/>
            <person name="Mata R."/>
            <person name="Mathew T."/>
            <person name="Moen C."/>
            <person name="Morales K."/>
            <person name="Munidasa M."/>
            <person name="Nazareth L."/>
            <person name="Ngo R."/>
            <person name="Nguyen L."/>
            <person name="Okwuonu G."/>
            <person name="Ongeri F."/>
            <person name="Patil S."/>
            <person name="Petrosino J."/>
            <person name="Pham C."/>
            <person name="Pham P."/>
            <person name="Pu L.-L."/>
            <person name="Puazo M."/>
            <person name="Raj R."/>
            <person name="Reid J."/>
            <person name="Rouhana J."/>
            <person name="Saada N."/>
            <person name="Shang Y."/>
            <person name="Simmons D."/>
            <person name="Thornton R."/>
            <person name="Warren J."/>
            <person name="Weissenberger G."/>
            <person name="Zhang J."/>
            <person name="Zhang L."/>
            <person name="Zhou C."/>
            <person name="Zhu D."/>
            <person name="Muzny D."/>
            <person name="Worley K."/>
            <person name="Gibbs R."/>
        </authorList>
    </citation>
    <scope>NUCLEOTIDE SEQUENCE [LARGE SCALE GENOMIC DNA]</scope>
    <source>
        <strain evidence="1 2">ATCC 49957</strain>
    </source>
</reference>
<name>D5RUI7_9PROT</name>
<dbReference type="HOGENOM" id="CLU_2828483_0_0_5"/>
<proteinExistence type="predicted"/>
<dbReference type="EMBL" id="ADVL01001000">
    <property type="protein sequence ID" value="EFH09033.1"/>
    <property type="molecule type" value="Genomic_DNA"/>
</dbReference>
<accession>D5RUI7</accession>
<evidence type="ECO:0000313" key="1">
    <source>
        <dbReference type="EMBL" id="EFH09033.1"/>
    </source>
</evidence>
<dbReference type="Proteomes" id="UP000005324">
    <property type="component" value="Unassembled WGS sequence"/>
</dbReference>
<dbReference type="AlphaFoldDB" id="D5RUI7"/>
<comment type="caution">
    <text evidence="1">The sequence shown here is derived from an EMBL/GenBank/DDBJ whole genome shotgun (WGS) entry which is preliminary data.</text>
</comment>
<evidence type="ECO:0000313" key="2">
    <source>
        <dbReference type="Proteomes" id="UP000005324"/>
    </source>
</evidence>
<organism evidence="1 2">
    <name type="scientific">Pseudoroseomonas cervicalis ATCC 49957</name>
    <dbReference type="NCBI Taxonomy" id="525371"/>
    <lineage>
        <taxon>Bacteria</taxon>
        <taxon>Pseudomonadati</taxon>
        <taxon>Pseudomonadota</taxon>
        <taxon>Alphaproteobacteria</taxon>
        <taxon>Acetobacterales</taxon>
        <taxon>Roseomonadaceae</taxon>
        <taxon>Roseomonas</taxon>
    </lineage>
</organism>